<keyword evidence="5 8" id="KW-0812">Transmembrane</keyword>
<evidence type="ECO:0000256" key="3">
    <source>
        <dbReference type="ARBA" id="ARBA00022448"/>
    </source>
</evidence>
<keyword evidence="3" id="KW-0813">Transport</keyword>
<dbReference type="SUPFAM" id="SSF56954">
    <property type="entry name" value="Outer membrane efflux proteins (OEP)"/>
    <property type="match status" value="1"/>
</dbReference>
<evidence type="ECO:0000256" key="5">
    <source>
        <dbReference type="ARBA" id="ARBA00022692"/>
    </source>
</evidence>
<keyword evidence="4" id="KW-1134">Transmembrane beta strand</keyword>
<comment type="similarity">
    <text evidence="2">Belongs to the outer membrane factor (OMF) (TC 1.B.17) family.</text>
</comment>
<keyword evidence="6 8" id="KW-0472">Membrane</keyword>
<sequence length="479" mass="55441">MKIKNIKKIFVIKNNLILFLIIILSTFSITLFNFINNSHASTKLKTVKLFNFSSKNSLSIKKAFFYALKYNKLIKIAKYKLQDSKYDENEAFSGFLPKINFNEIYMNTNNPLYAFGNILNQRVLTNQNAQYYFSPSFLDSPGMIQNYESNFQIEEPIFMGGKIYLGYQRAVLHKDALKKNLSESQQKVLYDVAKAYYSADLALRYVNLMKNLVKTMRVYKNLTDNLYKEGQVVSSDVLRAKVALASMKEKFASAKKNYKIALYYLNITMGVPIDTEFNLSTNFKFKPFVNPISIKTLQNEAMRYRPDYKAMVLNKKNVALGVTEAEGKFLPKISAAYNYYSNAPTFHPGDSYSYSFMIMLHFNIFSGLYDYNNLEKSRTALNTIAAYKDLFKNKIEMQVRNAYLKYKTDIINTKVAKLASLNAKKTLKITRNRYKAGITTLINLDRTLDDYKKAKLNYINSLYKLNLDKYYIKLVTGTI</sequence>
<keyword evidence="7" id="KW-0998">Cell outer membrane</keyword>
<dbReference type="GO" id="GO:0015288">
    <property type="term" value="F:porin activity"/>
    <property type="evidence" value="ECO:0007669"/>
    <property type="project" value="TreeGrafter"/>
</dbReference>
<reference evidence="9 10" key="1">
    <citation type="journal article" date="2019" name="ISME J.">
        <title>Insights into ecological role of a new deltaproteobacterial order Candidatus Acidulodesulfobacterales by metagenomics and metatranscriptomics.</title>
        <authorList>
            <person name="Tan S."/>
            <person name="Liu J."/>
            <person name="Fang Y."/>
            <person name="Hedlund B.P."/>
            <person name="Lian Z.H."/>
            <person name="Huang L.Y."/>
            <person name="Li J.T."/>
            <person name="Huang L.N."/>
            <person name="Li W.J."/>
            <person name="Jiang H.C."/>
            <person name="Dong H.L."/>
            <person name="Shu W.S."/>
        </authorList>
    </citation>
    <scope>NUCLEOTIDE SEQUENCE [LARGE SCALE GENOMIC DNA]</scope>
    <source>
        <strain evidence="9">AP1</strain>
    </source>
</reference>
<comment type="caution">
    <text evidence="9">The sequence shown here is derived from an EMBL/GenBank/DDBJ whole genome shotgun (WGS) entry which is preliminary data.</text>
</comment>
<dbReference type="InterPro" id="IPR051906">
    <property type="entry name" value="TolC-like"/>
</dbReference>
<dbReference type="Proteomes" id="UP000319296">
    <property type="component" value="Unassembled WGS sequence"/>
</dbReference>
<dbReference type="Pfam" id="PF02321">
    <property type="entry name" value="OEP"/>
    <property type="match status" value="2"/>
</dbReference>
<dbReference type="Gene3D" id="1.20.1600.10">
    <property type="entry name" value="Outer membrane efflux proteins (OEP)"/>
    <property type="match status" value="1"/>
</dbReference>
<dbReference type="EMBL" id="SGBB01000003">
    <property type="protein sequence ID" value="RZD19043.1"/>
    <property type="molecule type" value="Genomic_DNA"/>
</dbReference>
<protein>
    <submittedName>
        <fullName evidence="9">TolC family protein</fullName>
    </submittedName>
</protein>
<evidence type="ECO:0000256" key="6">
    <source>
        <dbReference type="ARBA" id="ARBA00023136"/>
    </source>
</evidence>
<evidence type="ECO:0000313" key="10">
    <source>
        <dbReference type="Proteomes" id="UP000319296"/>
    </source>
</evidence>
<evidence type="ECO:0000256" key="1">
    <source>
        <dbReference type="ARBA" id="ARBA00004442"/>
    </source>
</evidence>
<name>A0A519BP57_9DELT</name>
<evidence type="ECO:0000256" key="7">
    <source>
        <dbReference type="ARBA" id="ARBA00023237"/>
    </source>
</evidence>
<dbReference type="GO" id="GO:1990281">
    <property type="term" value="C:efflux pump complex"/>
    <property type="evidence" value="ECO:0007669"/>
    <property type="project" value="TreeGrafter"/>
</dbReference>
<feature type="transmembrane region" description="Helical" evidence="8">
    <location>
        <begin position="16"/>
        <end position="35"/>
    </location>
</feature>
<dbReference type="GO" id="GO:0015562">
    <property type="term" value="F:efflux transmembrane transporter activity"/>
    <property type="evidence" value="ECO:0007669"/>
    <property type="project" value="InterPro"/>
</dbReference>
<dbReference type="InterPro" id="IPR003423">
    <property type="entry name" value="OMP_efflux"/>
</dbReference>
<evidence type="ECO:0000256" key="8">
    <source>
        <dbReference type="SAM" id="Phobius"/>
    </source>
</evidence>
<keyword evidence="8" id="KW-1133">Transmembrane helix</keyword>
<evidence type="ECO:0000313" key="9">
    <source>
        <dbReference type="EMBL" id="RZD19043.1"/>
    </source>
</evidence>
<dbReference type="PANTHER" id="PTHR30026:SF20">
    <property type="entry name" value="OUTER MEMBRANE PROTEIN TOLC"/>
    <property type="match status" value="1"/>
</dbReference>
<dbReference type="AlphaFoldDB" id="A0A519BP57"/>
<proteinExistence type="inferred from homology"/>
<comment type="subcellular location">
    <subcellularLocation>
        <location evidence="1">Cell outer membrane</location>
    </subcellularLocation>
</comment>
<evidence type="ECO:0000256" key="2">
    <source>
        <dbReference type="ARBA" id="ARBA00007613"/>
    </source>
</evidence>
<organism evidence="9 10">
    <name type="scientific">Candidatus Acididesulfobacter diazotrophicus</name>
    <dbReference type="NCBI Taxonomy" id="2597226"/>
    <lineage>
        <taxon>Bacteria</taxon>
        <taxon>Deltaproteobacteria</taxon>
        <taxon>Candidatus Acidulodesulfobacterales</taxon>
        <taxon>Candidatus Acididesulfobacter</taxon>
    </lineage>
</organism>
<dbReference type="GO" id="GO:0009279">
    <property type="term" value="C:cell outer membrane"/>
    <property type="evidence" value="ECO:0007669"/>
    <property type="project" value="UniProtKB-SubCell"/>
</dbReference>
<evidence type="ECO:0000256" key="4">
    <source>
        <dbReference type="ARBA" id="ARBA00022452"/>
    </source>
</evidence>
<dbReference type="PANTHER" id="PTHR30026">
    <property type="entry name" value="OUTER MEMBRANE PROTEIN TOLC"/>
    <property type="match status" value="1"/>
</dbReference>
<gene>
    <name evidence="9" type="ORF">EVG15_02770</name>
</gene>
<accession>A0A519BP57</accession>